<gene>
    <name evidence="2" type="ORF">ELS17_10350</name>
</gene>
<protein>
    <submittedName>
        <fullName evidence="2">Uncharacterized protein</fullName>
    </submittedName>
</protein>
<reference evidence="2 3" key="1">
    <citation type="submission" date="2019-02" db="EMBL/GenBank/DDBJ databases">
        <title>Genome analysis provides insights into bioremediation potentialities and Haloocin production by Natrinema altunense strain 4.1R isolated from Chott Douz in Tunisian desert.</title>
        <authorList>
            <person name="Najjari A."/>
            <person name="Youssef N."/>
            <person name="Ben Dhia O."/>
            <person name="Ferjani R."/>
            <person name="El Hidri D."/>
            <person name="Ouzari H.I."/>
            <person name="Cherif A."/>
        </authorList>
    </citation>
    <scope>NUCLEOTIDE SEQUENCE [LARGE SCALE GENOMIC DNA]</scope>
    <source>
        <strain evidence="2 3">4.1R</strain>
    </source>
</reference>
<feature type="region of interest" description="Disordered" evidence="1">
    <location>
        <begin position="29"/>
        <end position="60"/>
    </location>
</feature>
<comment type="caution">
    <text evidence="2">The sequence shown here is derived from an EMBL/GenBank/DDBJ whole genome shotgun (WGS) entry which is preliminary data.</text>
</comment>
<name>A0A482Y019_9EURY</name>
<dbReference type="EMBL" id="SHMR01000004">
    <property type="protein sequence ID" value="RZH67714.1"/>
    <property type="molecule type" value="Genomic_DNA"/>
</dbReference>
<accession>A0A482Y019</accession>
<evidence type="ECO:0000313" key="2">
    <source>
        <dbReference type="EMBL" id="RZH67714.1"/>
    </source>
</evidence>
<organism evidence="2 3">
    <name type="scientific">Natrinema altunense</name>
    <dbReference type="NCBI Taxonomy" id="222984"/>
    <lineage>
        <taxon>Archaea</taxon>
        <taxon>Methanobacteriati</taxon>
        <taxon>Methanobacteriota</taxon>
        <taxon>Stenosarchaea group</taxon>
        <taxon>Halobacteria</taxon>
        <taxon>Halobacteriales</taxon>
        <taxon>Natrialbaceae</taxon>
        <taxon>Natrinema</taxon>
    </lineage>
</organism>
<dbReference type="Proteomes" id="UP000292704">
    <property type="component" value="Unassembled WGS sequence"/>
</dbReference>
<sequence>MSNEEKRRRNVLQSIATVGVGITGGIAANGTAKAEYTRPPGSGDGDGGGGGSGGPSDHGEITIESISNDWEYTIITPTYSGHELQKGDKAEDSDTEGYIANGEIYEGYLDNFWLHSDSAVKKIKVTILDDSGSPIGFVEIEITHGPKNGEIRVSRDKNPDQDYYYYLCEFEQGNLGSTGMQNSPDSIDEDPSGGTVGSYLSDDDNREEFYRSAKHPDLIKIEDEESGGTLKITLPN</sequence>
<dbReference type="AlphaFoldDB" id="A0A482Y019"/>
<dbReference type="RefSeq" id="WP_130170628.1">
    <property type="nucleotide sequence ID" value="NZ_SHMR01000004.1"/>
</dbReference>
<dbReference type="InterPro" id="IPR006311">
    <property type="entry name" value="TAT_signal"/>
</dbReference>
<evidence type="ECO:0000256" key="1">
    <source>
        <dbReference type="SAM" id="MobiDB-lite"/>
    </source>
</evidence>
<dbReference type="PROSITE" id="PS51318">
    <property type="entry name" value="TAT"/>
    <property type="match status" value="1"/>
</dbReference>
<feature type="compositionally biased region" description="Gly residues" evidence="1">
    <location>
        <begin position="42"/>
        <end position="56"/>
    </location>
</feature>
<proteinExistence type="predicted"/>
<evidence type="ECO:0000313" key="3">
    <source>
        <dbReference type="Proteomes" id="UP000292704"/>
    </source>
</evidence>
<feature type="region of interest" description="Disordered" evidence="1">
    <location>
        <begin position="177"/>
        <end position="205"/>
    </location>
</feature>